<dbReference type="Proteomes" id="UP000616151">
    <property type="component" value="Unassembled WGS sequence"/>
</dbReference>
<sequence length="95" mass="10184">MIIQRIFLNHPEKVGEGFFEHMLFALTFSGRLFKASAAAFLHAFVPSLCETTASKAIMDMHAEIAARRALMVQSQGAAVSATAKSPYHGQGAASS</sequence>
<dbReference type="EMBL" id="JAENHL010000004">
    <property type="protein sequence ID" value="MBK1865262.1"/>
    <property type="molecule type" value="Genomic_DNA"/>
</dbReference>
<evidence type="ECO:0000313" key="2">
    <source>
        <dbReference type="Proteomes" id="UP000616151"/>
    </source>
</evidence>
<reference evidence="1" key="1">
    <citation type="submission" date="2021-01" db="EMBL/GenBank/DDBJ databases">
        <authorList>
            <person name="Sun Q."/>
        </authorList>
    </citation>
    <scope>NUCLEOTIDE SEQUENCE</scope>
    <source>
        <strain evidence="1">YIM B02566</strain>
    </source>
</reference>
<protein>
    <submittedName>
        <fullName evidence="1">Uncharacterized protein</fullName>
    </submittedName>
</protein>
<proteinExistence type="predicted"/>
<keyword evidence="2" id="KW-1185">Reference proteome</keyword>
<organism evidence="1 2">
    <name type="scientific">Taklimakanibacter albus</name>
    <dbReference type="NCBI Taxonomy" id="2800327"/>
    <lineage>
        <taxon>Bacteria</taxon>
        <taxon>Pseudomonadati</taxon>
        <taxon>Pseudomonadota</taxon>
        <taxon>Alphaproteobacteria</taxon>
        <taxon>Hyphomicrobiales</taxon>
        <taxon>Aestuariivirgaceae</taxon>
        <taxon>Taklimakanibacter</taxon>
    </lineage>
</organism>
<gene>
    <name evidence="1" type="ORF">JHL16_02775</name>
</gene>
<name>A0ACC5QY22_9HYPH</name>
<accession>A0ACC5QY22</accession>
<evidence type="ECO:0000313" key="1">
    <source>
        <dbReference type="EMBL" id="MBK1865262.1"/>
    </source>
</evidence>
<comment type="caution">
    <text evidence="1">The sequence shown here is derived from an EMBL/GenBank/DDBJ whole genome shotgun (WGS) entry which is preliminary data.</text>
</comment>